<dbReference type="InterPro" id="IPR000697">
    <property type="entry name" value="WH1/EVH1_dom"/>
</dbReference>
<feature type="region of interest" description="Disordered" evidence="4">
    <location>
        <begin position="1299"/>
        <end position="1321"/>
    </location>
</feature>
<evidence type="ECO:0000256" key="3">
    <source>
        <dbReference type="ARBA" id="ARBA00023242"/>
    </source>
</evidence>
<dbReference type="InterPro" id="IPR036936">
    <property type="entry name" value="CRIB_dom_sf"/>
</dbReference>
<keyword evidence="2" id="KW-0677">Repeat</keyword>
<feature type="region of interest" description="Disordered" evidence="4">
    <location>
        <begin position="104"/>
        <end position="124"/>
    </location>
</feature>
<feature type="compositionally biased region" description="Acidic residues" evidence="4">
    <location>
        <begin position="674"/>
        <end position="683"/>
    </location>
</feature>
<gene>
    <name evidence="7" type="primary">CSON000261</name>
</gene>
<feature type="domain" description="WH2" evidence="6">
    <location>
        <begin position="799"/>
        <end position="816"/>
    </location>
</feature>
<dbReference type="InterPro" id="IPR003124">
    <property type="entry name" value="WH2_dom"/>
</dbReference>
<evidence type="ECO:0000256" key="4">
    <source>
        <dbReference type="SAM" id="MobiDB-lite"/>
    </source>
</evidence>
<accession>A0A336MHZ3</accession>
<dbReference type="Pfam" id="PF00568">
    <property type="entry name" value="WH1"/>
    <property type="match status" value="1"/>
</dbReference>
<dbReference type="GO" id="GO:0003779">
    <property type="term" value="F:actin binding"/>
    <property type="evidence" value="ECO:0007669"/>
    <property type="project" value="InterPro"/>
</dbReference>
<name>A0A336MHZ3_CULSO</name>
<feature type="compositionally biased region" description="Polar residues" evidence="4">
    <location>
        <begin position="1149"/>
        <end position="1160"/>
    </location>
</feature>
<dbReference type="PROSITE" id="PS51082">
    <property type="entry name" value="WH2"/>
    <property type="match status" value="1"/>
</dbReference>
<dbReference type="EMBL" id="UFQT01001036">
    <property type="protein sequence ID" value="SSX28579.1"/>
    <property type="molecule type" value="Genomic_DNA"/>
</dbReference>
<feature type="compositionally biased region" description="Low complexity" evidence="4">
    <location>
        <begin position="710"/>
        <end position="719"/>
    </location>
</feature>
<dbReference type="Gene3D" id="2.30.29.30">
    <property type="entry name" value="Pleckstrin-homology domain (PH domain)/Phosphotyrosine-binding domain (PTB)"/>
    <property type="match status" value="2"/>
</dbReference>
<dbReference type="GO" id="GO:0005634">
    <property type="term" value="C:nucleus"/>
    <property type="evidence" value="ECO:0007669"/>
    <property type="project" value="UniProtKB-SubCell"/>
</dbReference>
<dbReference type="InterPro" id="IPR011993">
    <property type="entry name" value="PH-like_dom_sf"/>
</dbReference>
<dbReference type="VEuPathDB" id="VectorBase:CSON000261"/>
<protein>
    <submittedName>
        <fullName evidence="7">CSON000261 protein</fullName>
    </submittedName>
</protein>
<evidence type="ECO:0000259" key="5">
    <source>
        <dbReference type="PROSITE" id="PS50108"/>
    </source>
</evidence>
<proteinExistence type="predicted"/>
<feature type="region of interest" description="Disordered" evidence="4">
    <location>
        <begin position="1141"/>
        <end position="1208"/>
    </location>
</feature>
<keyword evidence="3" id="KW-0539">Nucleus</keyword>
<organism evidence="7">
    <name type="scientific">Culicoides sonorensis</name>
    <name type="common">Biting midge</name>
    <dbReference type="NCBI Taxonomy" id="179676"/>
    <lineage>
        <taxon>Eukaryota</taxon>
        <taxon>Metazoa</taxon>
        <taxon>Ecdysozoa</taxon>
        <taxon>Arthropoda</taxon>
        <taxon>Hexapoda</taxon>
        <taxon>Insecta</taxon>
        <taxon>Pterygota</taxon>
        <taxon>Neoptera</taxon>
        <taxon>Endopterygota</taxon>
        <taxon>Diptera</taxon>
        <taxon>Nematocera</taxon>
        <taxon>Chironomoidea</taxon>
        <taxon>Ceratopogonidae</taxon>
        <taxon>Ceratopogoninae</taxon>
        <taxon>Culicoides</taxon>
        <taxon>Monoculicoides</taxon>
    </lineage>
</organism>
<evidence type="ECO:0000256" key="2">
    <source>
        <dbReference type="ARBA" id="ARBA00022737"/>
    </source>
</evidence>
<evidence type="ECO:0000259" key="6">
    <source>
        <dbReference type="PROSITE" id="PS51082"/>
    </source>
</evidence>
<sequence length="1321" mass="150736">MVEFKGKRNSVRLGFGSAQDCQSFCDEFDKIRSEVTFSPNQTFYNENDDNNYAVLEVEYNAEDHYYSPIDELGCKDKQSLSNSSSNEQKKNKTIFMTVASLFRSKSKNKKQEQEHEEMDIGSPMPGTFKHIVHCSFAGDTFNIKGWDVGVVKGLMETAQHRPKTFLEESVTKSILDEQLINDEIITESSNKKAEDEKKPNESITKKEHYVRLHTPKTKPTEIENRNFEDTTVKSLIPQTKPSLANKPDVMTKPKILNKPVKSEKPTLNQLQSVVPVRSFTPGIHSGLPSVRVNNGAPLNYIDEFKERSQQRNVSHISMAHDHALPMKSPKTPKGLNNNPATNFLEEFKKRPQLRKIGQPLVSPKSNISENQFNDLATAIRKTVMQRNLAVQGVDDPVLCMTIAQIYTCEKCMKEYGLLSTGVLYLSKESDNIFKMGLFHLLKNLNEWEEEIYVEMILNKVHKKALQFEAKKNMVLLNFGFEEDCQLFLRVFDEIKYQMQPITNDEQFDLDPDNYVDIRKIDDVYYSKITENQYSSITQDTSQIYTPTFDETDYDNPDEFMRKPSNKSKENRKFAIGKVFFFLNKKSKTKKNPKKIEKSMISGPDPDSFDHKVHAGFGTNGFHIEGMDMDTFNKLIENIKCPKSESIDRSVSTPNLSRPVTCIDQLLDGAIKEEQTDEISEDESPAQNTHFTRSSSMKADIQPKRYTSMDLKPPVLTPKPKILPKKPEVLVKPKITKKPELAVKPKPRINQKPHVVNEDDIKKSNNVPPPPPPLIQLDIEHQKGPGTKMPTITKKSNTSAPVNLLAEIQKGTILKKVDQNSMKKPTVSNDIRSVLIKRIGAIQGIGDQESDEEDKTYFGPGDCSHLSDEEKFLVLRNLRSTMEITCMTIAQIYTCERFMKKFVHLTTGVLYLAKKEKIFSIGLFHLVQMLIQWEEEVYQEMTLTEINSKALCFEAKRIMVLLNFAFEDDMALFLHEFIQLKTEMENPDYGYYTMFTETRGEKKPVKYKFPKMSLSLTKMSSKKNNIRSISNPNIETFKHEVHATSKGTSFIIEGMDMNVFDELINKTGVESEVKFKLSIFAFQISVHFFQIIHKEQISKTYSEDLKMDRCVSTPEIPSRKCGETLPAPKIKYSYYERINKHLKPNRNKSDPQIPSLISENGPNLPFLPPKPKIVQSKPNLPESPKMSPKIKPKVYPKPLKGPQPNEDQNSLKNLEKKLEQDLQNLRQLIAPPPPPPKLSIPAQENDTSRATGQTDLLAEIRLGPNRLKNVTKNPLTKPNTSSDINESGIGSVLRSALEKRSLGIQGNNDSESDEEDKTYFSR</sequence>
<dbReference type="InterPro" id="IPR000095">
    <property type="entry name" value="CRIB_dom"/>
</dbReference>
<dbReference type="SUPFAM" id="SSF50729">
    <property type="entry name" value="PH domain-like"/>
    <property type="match status" value="1"/>
</dbReference>
<dbReference type="PROSITE" id="PS50108">
    <property type="entry name" value="CRIB"/>
    <property type="match status" value="1"/>
</dbReference>
<feature type="region of interest" description="Disordered" evidence="4">
    <location>
        <begin position="1226"/>
        <end position="1249"/>
    </location>
</feature>
<dbReference type="Gene3D" id="3.90.810.10">
    <property type="entry name" value="CRIB domain"/>
    <property type="match status" value="1"/>
</dbReference>
<feature type="region of interest" description="Disordered" evidence="4">
    <location>
        <begin position="673"/>
        <end position="721"/>
    </location>
</feature>
<comment type="subcellular location">
    <subcellularLocation>
        <location evidence="1">Nucleus</location>
    </subcellularLocation>
</comment>
<reference evidence="7" key="1">
    <citation type="submission" date="2018-07" db="EMBL/GenBank/DDBJ databases">
        <authorList>
            <person name="Quirk P.G."/>
            <person name="Krulwich T.A."/>
        </authorList>
    </citation>
    <scope>NUCLEOTIDE SEQUENCE</scope>
</reference>
<evidence type="ECO:0000313" key="7">
    <source>
        <dbReference type="EMBL" id="SSX28579.1"/>
    </source>
</evidence>
<evidence type="ECO:0000256" key="1">
    <source>
        <dbReference type="ARBA" id="ARBA00004123"/>
    </source>
</evidence>
<feature type="compositionally biased region" description="Polar residues" evidence="4">
    <location>
        <begin position="684"/>
        <end position="696"/>
    </location>
</feature>
<feature type="domain" description="CRIB" evidence="5">
    <location>
        <begin position="600"/>
        <end position="615"/>
    </location>
</feature>